<dbReference type="InterPro" id="IPR027417">
    <property type="entry name" value="P-loop_NTPase"/>
</dbReference>
<dbReference type="PANTHER" id="PTHR30486">
    <property type="entry name" value="TWITCHING MOTILITY PROTEIN PILT"/>
    <property type="match status" value="1"/>
</dbReference>
<dbReference type="InterPro" id="IPR001482">
    <property type="entry name" value="T2SS/T4SS_dom"/>
</dbReference>
<dbReference type="EMBL" id="CP000767">
    <property type="protein sequence ID" value="EAT99859.1"/>
    <property type="molecule type" value="Genomic_DNA"/>
</dbReference>
<dbReference type="CDD" id="cd01131">
    <property type="entry name" value="PilT"/>
    <property type="match status" value="1"/>
</dbReference>
<dbReference type="PROSITE" id="PS00662">
    <property type="entry name" value="T2SP_E"/>
    <property type="match status" value="1"/>
</dbReference>
<name>A7GX44_CAMC5</name>
<dbReference type="GO" id="GO:0016887">
    <property type="term" value="F:ATP hydrolysis activity"/>
    <property type="evidence" value="ECO:0007669"/>
    <property type="project" value="InterPro"/>
</dbReference>
<evidence type="ECO:0000313" key="4">
    <source>
        <dbReference type="Proteomes" id="UP000006380"/>
    </source>
</evidence>
<evidence type="ECO:0000313" key="3">
    <source>
        <dbReference type="EMBL" id="EAT99859.1"/>
    </source>
</evidence>
<proteinExistence type="inferred from homology"/>
<dbReference type="GO" id="GO:0005524">
    <property type="term" value="F:ATP binding"/>
    <property type="evidence" value="ECO:0007669"/>
    <property type="project" value="InterPro"/>
</dbReference>
<dbReference type="RefSeq" id="WP_011991975.1">
    <property type="nucleotide sequence ID" value="NC_009715.2"/>
</dbReference>
<keyword evidence="4" id="KW-1185">Reference proteome</keyword>
<dbReference type="HOGENOM" id="CLU_013446_4_0_7"/>
<comment type="similarity">
    <text evidence="1">Belongs to the GSP E family.</text>
</comment>
<organism evidence="3 4">
    <name type="scientific">Campylobacter curvus (strain 525.92)</name>
    <dbReference type="NCBI Taxonomy" id="360105"/>
    <lineage>
        <taxon>Bacteria</taxon>
        <taxon>Pseudomonadati</taxon>
        <taxon>Campylobacterota</taxon>
        <taxon>Epsilonproteobacteria</taxon>
        <taxon>Campylobacterales</taxon>
        <taxon>Campylobacteraceae</taxon>
        <taxon>Campylobacter</taxon>
    </lineage>
</organism>
<evidence type="ECO:0000259" key="2">
    <source>
        <dbReference type="PROSITE" id="PS00662"/>
    </source>
</evidence>
<dbReference type="Gene3D" id="3.30.450.90">
    <property type="match status" value="1"/>
</dbReference>
<dbReference type="AlphaFoldDB" id="A7GX44"/>
<dbReference type="GeneID" id="61001786"/>
<dbReference type="Proteomes" id="UP000006380">
    <property type="component" value="Chromosome"/>
</dbReference>
<dbReference type="KEGG" id="ccv:CCV52592_0998"/>
<protein>
    <submittedName>
        <fullName evidence="3">Type II/IV secretion system protein, PilT/PilU family</fullName>
    </submittedName>
</protein>
<dbReference type="STRING" id="360105.CCV52592_0998"/>
<dbReference type="SUPFAM" id="SSF52540">
    <property type="entry name" value="P-loop containing nucleoside triphosphate hydrolases"/>
    <property type="match status" value="1"/>
</dbReference>
<dbReference type="InterPro" id="IPR006321">
    <property type="entry name" value="PilT/PilU"/>
</dbReference>
<evidence type="ECO:0000256" key="1">
    <source>
        <dbReference type="ARBA" id="ARBA00006611"/>
    </source>
</evidence>
<dbReference type="Pfam" id="PF00437">
    <property type="entry name" value="T2SSE"/>
    <property type="match status" value="1"/>
</dbReference>
<dbReference type="Gene3D" id="3.40.50.300">
    <property type="entry name" value="P-loop containing nucleotide triphosphate hydrolases"/>
    <property type="match status" value="1"/>
</dbReference>
<dbReference type="OrthoDB" id="9805147at2"/>
<feature type="domain" description="Bacterial type II secretion system protein E" evidence="2">
    <location>
        <begin position="213"/>
        <end position="227"/>
    </location>
</feature>
<accession>A7GX44</accession>
<reference evidence="3" key="1">
    <citation type="submission" date="2016-07" db="EMBL/GenBank/DDBJ databases">
        <title>Comparative genomics of the Campylobacter concisus group.</title>
        <authorList>
            <person name="Miller W.G."/>
            <person name="Yee E."/>
            <person name="Chapman M.H."/>
            <person name="Huynh S."/>
            <person name="Bono J.L."/>
            <person name="On S.L.W."/>
            <person name="StLeger J."/>
            <person name="Foster G."/>
            <person name="Parker C.T."/>
        </authorList>
    </citation>
    <scope>NUCLEOTIDE SEQUENCE</scope>
    <source>
        <strain evidence="3">525.92</strain>
    </source>
</reference>
<gene>
    <name evidence="3" type="ORF">CCV52592_0998</name>
</gene>
<dbReference type="NCBIfam" id="TIGR01420">
    <property type="entry name" value="pilT_fam"/>
    <property type="match status" value="1"/>
</dbReference>
<dbReference type="InterPro" id="IPR050921">
    <property type="entry name" value="T4SS_GSP_E_ATPase"/>
</dbReference>
<sequence>MDLIQTNNNIVQAPPRPTNTDIQTLLKTVVFNKASDLHLVARSEPQIRIDGTLRPLELGILSGKDIETLCYALITDAQKSELENNKELDFAIELPSIGRFRGNYYYTMNGDLAAAFRIIPIEIPSLDELKSPQIFKDIIKREKGLILVTGPTGSGKSTTLAAMLNEINLNYRKHIITIEDPVEFVHSNKKALFSHRNIGTDTHSYARALKFSLREDPDIILVGEMRDKETISIAITAAETGHLVFGTLHTNSAIQTINRIVDSFDGSEQLQVRNMLSVSLTAVISQSLLPKTNGGRCAIHEILINNMAVANLIRENKVHQIYSQMQLNQQQTGMCTQTQSLIKAIRGGLITKENALRYSTSQQELLNTMGAGA</sequence>